<evidence type="ECO:0000256" key="3">
    <source>
        <dbReference type="ARBA" id="ARBA00022821"/>
    </source>
</evidence>
<dbReference type="InterPro" id="IPR000157">
    <property type="entry name" value="TIR_dom"/>
</dbReference>
<evidence type="ECO:0000256" key="4">
    <source>
        <dbReference type="ARBA" id="ARBA00023027"/>
    </source>
</evidence>
<dbReference type="InterPro" id="IPR058546">
    <property type="entry name" value="RPS4B/Roq1-like_LRR"/>
</dbReference>
<dbReference type="Gene3D" id="3.40.50.10140">
    <property type="entry name" value="Toll/interleukin-1 receptor homology (TIR) domain"/>
    <property type="match status" value="1"/>
</dbReference>
<dbReference type="Gene3D" id="3.80.10.10">
    <property type="entry name" value="Ribonuclease Inhibitor"/>
    <property type="match status" value="2"/>
</dbReference>
<accession>A0A2Z6PUU0</accession>
<dbReference type="OrthoDB" id="1425460at2759"/>
<evidence type="ECO:0000256" key="1">
    <source>
        <dbReference type="ARBA" id="ARBA00022614"/>
    </source>
</evidence>
<dbReference type="Pfam" id="PF00931">
    <property type="entry name" value="NB-ARC"/>
    <property type="match status" value="1"/>
</dbReference>
<dbReference type="EMBL" id="DF975306">
    <property type="protein sequence ID" value="GAU51639.1"/>
    <property type="molecule type" value="Genomic_DNA"/>
</dbReference>
<dbReference type="InterPro" id="IPR032675">
    <property type="entry name" value="LRR_dom_sf"/>
</dbReference>
<keyword evidence="4" id="KW-0520">NAD</keyword>
<dbReference type="Proteomes" id="UP000242715">
    <property type="component" value="Unassembled WGS sequence"/>
</dbReference>
<dbReference type="GO" id="GO:0006952">
    <property type="term" value="P:defense response"/>
    <property type="evidence" value="ECO:0007669"/>
    <property type="project" value="InterPro"/>
</dbReference>
<dbReference type="GO" id="GO:0043531">
    <property type="term" value="F:ADP binding"/>
    <property type="evidence" value="ECO:0007669"/>
    <property type="project" value="InterPro"/>
</dbReference>
<reference evidence="7" key="1">
    <citation type="journal article" date="2017" name="Front. Plant Sci.">
        <title>Climate Clever Clovers: New Paradigm to Reduce the Environmental Footprint of Ruminants by Breeding Low Methanogenic Forages Utilizing Haplotype Variation.</title>
        <authorList>
            <person name="Kaur P."/>
            <person name="Appels R."/>
            <person name="Bayer P.E."/>
            <person name="Keeble-Gagnere G."/>
            <person name="Wang J."/>
            <person name="Hirakawa H."/>
            <person name="Shirasawa K."/>
            <person name="Vercoe P."/>
            <person name="Stefanova K."/>
            <person name="Durmic Z."/>
            <person name="Nichols P."/>
            <person name="Revell C."/>
            <person name="Isobe S.N."/>
            <person name="Edwards D."/>
            <person name="Erskine W."/>
        </authorList>
    </citation>
    <scope>NUCLEOTIDE SEQUENCE [LARGE SCALE GENOMIC DNA]</scope>
    <source>
        <strain evidence="7">cv. Daliak</strain>
    </source>
</reference>
<keyword evidence="2" id="KW-0677">Repeat</keyword>
<dbReference type="InterPro" id="IPR027417">
    <property type="entry name" value="P-loop_NTPase"/>
</dbReference>
<sequence>MAVSPRSSSLSYDVFISFRGEDTRLGFTAFLYKTLSDRGIRTFFDHNDDAGRGIAKAIEESMISIIVFSENYASSTYCLDELVSIVDSYTKKNNNHRRLVFPVFYNVDPSHVRYQKGIYAEALDALQKKNKFNSDKLKKWRNALNQAANFSGCHFKHGDGYEYELIDRIVDMVSSKIDSSPLRVADHPVGLNYRVLEVNWLLNDDVAGSNGAGVKVLGIYGMPGMGKTTLARSVYNSIAPKFDAFCFLEDVRENSAKHGLIHIQETLLTGIAGQKKNMNLQLASVGEGLLLLKHMLHRKKVLLVLDDVNTSDQLKAIVGGGPNYFGYGSAIIITTRDKQFLTTNGVDTTYKIEALTKDESLELLCWNAFKTNKIFPDFLDLLNRATTYASGLPLALEVIGSNLYGKGVEEWESALNSYEKIPSKDIQTILKQTYHALDRDVRQIFLDIACFFKGYKLSEVEYLLSAHYGYGFEPHHFKVLLEKSLIQIDEHNRVKMHDLIQDMGREIVTQESPEHPGKRSRLWLTKDIVDVLENNTGTSEIQSIILDFPKYEKVVQWDGKAFKKMNHLQILIIRSQRFSEGPKNLPNSLRVLEWWGYPSQTLPSYFYPEKLSVLKLPHSSFLSLELSKSKAKELSLVRCQNLVEIHDSVGFLDKLKILNVQGCGKLRTVPPIHLTSLEHLNLSQCSSLVSFPEILGNMKNITTLSLEYTAISEFPYSIGYLPRLKSLELHGCGKLRLPSSIILLSELEELNIWQCEGLQLYKQDKCIEKVGSTVSSNVKYIDFLSCNISDEFIQIGLAWFSNVVELNLSANNFTILPTCIKECRLLTTLILDYCMHLQEIGGIPPNLEILSAIRCTSLKDLDLANLLASTEVSCPLRELILDDCENLQEIKGIPLSIELLSARNCRSLTASCRRMLLIQELHVNGNKSVCLPGTQMPEWFENCSKGHSISFWFRGKFPAISLCIVGHMYKIPTKFRPIVIINGNIMKTELPTKTWFDFEFPMLTDHIFIVGERHIKFEDNVDEVLSENEWNHAVVSIDIEFKSNPIGQFAAWIGLHVIKQKCSMGRIQFTNPFNYQPIQ</sequence>
<keyword evidence="7" id="KW-1185">Reference proteome</keyword>
<dbReference type="SUPFAM" id="SSF52540">
    <property type="entry name" value="P-loop containing nucleoside triphosphate hydrolases"/>
    <property type="match status" value="1"/>
</dbReference>
<dbReference type="SUPFAM" id="SSF52200">
    <property type="entry name" value="Toll/Interleukin receptor TIR domain"/>
    <property type="match status" value="1"/>
</dbReference>
<dbReference type="FunFam" id="3.40.50.10140:FF:000007">
    <property type="entry name" value="Disease resistance protein (TIR-NBS-LRR class)"/>
    <property type="match status" value="1"/>
</dbReference>
<evidence type="ECO:0000259" key="5">
    <source>
        <dbReference type="PROSITE" id="PS50104"/>
    </source>
</evidence>
<dbReference type="InterPro" id="IPR042197">
    <property type="entry name" value="Apaf_helical"/>
</dbReference>
<dbReference type="Pfam" id="PF01582">
    <property type="entry name" value="TIR"/>
    <property type="match status" value="1"/>
</dbReference>
<proteinExistence type="predicted"/>
<dbReference type="Gene3D" id="1.10.8.430">
    <property type="entry name" value="Helical domain of apoptotic protease-activating factors"/>
    <property type="match status" value="1"/>
</dbReference>
<dbReference type="AlphaFoldDB" id="A0A2Z6PUU0"/>
<protein>
    <recommendedName>
        <fullName evidence="5">TIR domain-containing protein</fullName>
    </recommendedName>
</protein>
<dbReference type="InterPro" id="IPR044974">
    <property type="entry name" value="Disease_R_plants"/>
</dbReference>
<dbReference type="PANTHER" id="PTHR11017:SF451">
    <property type="entry name" value="DISEASE RESISTANCE PROTEIN (TIR-NBS-LRR CLASS)"/>
    <property type="match status" value="1"/>
</dbReference>
<dbReference type="Pfam" id="PF23282">
    <property type="entry name" value="WHD_ROQ1"/>
    <property type="match status" value="1"/>
</dbReference>
<keyword evidence="1" id="KW-0433">Leucine-rich repeat</keyword>
<evidence type="ECO:0000313" key="6">
    <source>
        <dbReference type="EMBL" id="GAU51639.1"/>
    </source>
</evidence>
<gene>
    <name evidence="6" type="ORF">TSUD_414630</name>
</gene>
<dbReference type="PROSITE" id="PS50104">
    <property type="entry name" value="TIR"/>
    <property type="match status" value="1"/>
</dbReference>
<dbReference type="InterPro" id="IPR035897">
    <property type="entry name" value="Toll_tir_struct_dom_sf"/>
</dbReference>
<dbReference type="PANTHER" id="PTHR11017">
    <property type="entry name" value="LEUCINE-RICH REPEAT-CONTAINING PROTEIN"/>
    <property type="match status" value="1"/>
</dbReference>
<dbReference type="InterPro" id="IPR002182">
    <property type="entry name" value="NB-ARC"/>
</dbReference>
<dbReference type="SUPFAM" id="SSF52058">
    <property type="entry name" value="L domain-like"/>
    <property type="match status" value="1"/>
</dbReference>
<feature type="domain" description="TIR" evidence="5">
    <location>
        <begin position="10"/>
        <end position="177"/>
    </location>
</feature>
<dbReference type="SMART" id="SM00255">
    <property type="entry name" value="TIR"/>
    <property type="match status" value="1"/>
</dbReference>
<dbReference type="Gene3D" id="3.40.50.300">
    <property type="entry name" value="P-loop containing nucleotide triphosphate hydrolases"/>
    <property type="match status" value="1"/>
</dbReference>
<dbReference type="PRINTS" id="PR00364">
    <property type="entry name" value="DISEASERSIST"/>
</dbReference>
<evidence type="ECO:0000313" key="7">
    <source>
        <dbReference type="Proteomes" id="UP000242715"/>
    </source>
</evidence>
<organism evidence="6 7">
    <name type="scientific">Trifolium subterraneum</name>
    <name type="common">Subterranean clover</name>
    <dbReference type="NCBI Taxonomy" id="3900"/>
    <lineage>
        <taxon>Eukaryota</taxon>
        <taxon>Viridiplantae</taxon>
        <taxon>Streptophyta</taxon>
        <taxon>Embryophyta</taxon>
        <taxon>Tracheophyta</taxon>
        <taxon>Spermatophyta</taxon>
        <taxon>Magnoliopsida</taxon>
        <taxon>eudicotyledons</taxon>
        <taxon>Gunneridae</taxon>
        <taxon>Pentapetalae</taxon>
        <taxon>rosids</taxon>
        <taxon>fabids</taxon>
        <taxon>Fabales</taxon>
        <taxon>Fabaceae</taxon>
        <taxon>Papilionoideae</taxon>
        <taxon>50 kb inversion clade</taxon>
        <taxon>NPAAA clade</taxon>
        <taxon>Hologalegina</taxon>
        <taxon>IRL clade</taxon>
        <taxon>Trifolieae</taxon>
        <taxon>Trifolium</taxon>
    </lineage>
</organism>
<dbReference type="InterPro" id="IPR058192">
    <property type="entry name" value="WHD_ROQ1-like"/>
</dbReference>
<dbReference type="GO" id="GO:0007165">
    <property type="term" value="P:signal transduction"/>
    <property type="evidence" value="ECO:0007669"/>
    <property type="project" value="InterPro"/>
</dbReference>
<name>A0A2Z6PUU0_TRISU</name>
<evidence type="ECO:0000256" key="2">
    <source>
        <dbReference type="ARBA" id="ARBA00022737"/>
    </source>
</evidence>
<dbReference type="Pfam" id="PF23286">
    <property type="entry name" value="LRR_13"/>
    <property type="match status" value="1"/>
</dbReference>
<keyword evidence="3" id="KW-0611">Plant defense</keyword>